<dbReference type="Proteomes" id="UP000241769">
    <property type="component" value="Unassembled WGS sequence"/>
</dbReference>
<keyword evidence="3" id="KW-1185">Reference proteome</keyword>
<sequence>AQVAQLRSQADLHLWINSRGDRSIPKGVLPLLVRFVRTYCMEAKNATFATLRRTFSTYVFQGWAKRDGTPIEVADYCLLINTTERMFRDFYVRDTGTKKMRAVQQEIVADMHPVDSTQRDMLQDLMELVMPSVTQMEEQFGIDPDALEEYEEEDNKDYEEELSDLEDLDQEEWIAQNPLPGEKITRTRAPRVPESKKRKRTKKAPKYTPVKRSASTRGLKSKIAKRKNKKARKE</sequence>
<dbReference type="EMBL" id="MDYQ01000129">
    <property type="protein sequence ID" value="PRP81256.1"/>
    <property type="molecule type" value="Genomic_DNA"/>
</dbReference>
<dbReference type="InParanoid" id="A0A2P6NBC4"/>
<reference evidence="2 3" key="1">
    <citation type="journal article" date="2018" name="Genome Biol. Evol.">
        <title>Multiple Roots of Fruiting Body Formation in Amoebozoa.</title>
        <authorList>
            <person name="Hillmann F."/>
            <person name="Forbes G."/>
            <person name="Novohradska S."/>
            <person name="Ferling I."/>
            <person name="Riege K."/>
            <person name="Groth M."/>
            <person name="Westermann M."/>
            <person name="Marz M."/>
            <person name="Spaller T."/>
            <person name="Winckler T."/>
            <person name="Schaap P."/>
            <person name="Glockner G."/>
        </authorList>
    </citation>
    <scope>NUCLEOTIDE SEQUENCE [LARGE SCALE GENOMIC DNA]</scope>
    <source>
        <strain evidence="2 3">Jena</strain>
    </source>
</reference>
<protein>
    <submittedName>
        <fullName evidence="2">Uncharacterized protein</fullName>
    </submittedName>
</protein>
<comment type="caution">
    <text evidence="2">The sequence shown here is derived from an EMBL/GenBank/DDBJ whole genome shotgun (WGS) entry which is preliminary data.</text>
</comment>
<evidence type="ECO:0000313" key="3">
    <source>
        <dbReference type="Proteomes" id="UP000241769"/>
    </source>
</evidence>
<feature type="region of interest" description="Disordered" evidence="1">
    <location>
        <begin position="166"/>
        <end position="234"/>
    </location>
</feature>
<proteinExistence type="predicted"/>
<evidence type="ECO:0000256" key="1">
    <source>
        <dbReference type="SAM" id="MobiDB-lite"/>
    </source>
</evidence>
<dbReference type="AlphaFoldDB" id="A0A2P6NBC4"/>
<organism evidence="2 3">
    <name type="scientific">Planoprotostelium fungivorum</name>
    <dbReference type="NCBI Taxonomy" id="1890364"/>
    <lineage>
        <taxon>Eukaryota</taxon>
        <taxon>Amoebozoa</taxon>
        <taxon>Evosea</taxon>
        <taxon>Variosea</taxon>
        <taxon>Cavosteliida</taxon>
        <taxon>Cavosteliaceae</taxon>
        <taxon>Planoprotostelium</taxon>
    </lineage>
</organism>
<name>A0A2P6NBC4_9EUKA</name>
<evidence type="ECO:0000313" key="2">
    <source>
        <dbReference type="EMBL" id="PRP81256.1"/>
    </source>
</evidence>
<accession>A0A2P6NBC4</accession>
<feature type="compositionally biased region" description="Basic residues" evidence="1">
    <location>
        <begin position="196"/>
        <end position="205"/>
    </location>
</feature>
<gene>
    <name evidence="2" type="ORF">PROFUN_02090</name>
</gene>
<feature type="non-terminal residue" evidence="2">
    <location>
        <position position="1"/>
    </location>
</feature>
<feature type="compositionally biased region" description="Basic residues" evidence="1">
    <location>
        <begin position="219"/>
        <end position="234"/>
    </location>
</feature>